<dbReference type="PRINTS" id="PR00368">
    <property type="entry name" value="FADPNR"/>
</dbReference>
<dbReference type="Pfam" id="PF00355">
    <property type="entry name" value="Rieske"/>
    <property type="match status" value="1"/>
</dbReference>
<dbReference type="PRINTS" id="PR00411">
    <property type="entry name" value="PNDRDTASEI"/>
</dbReference>
<keyword evidence="6" id="KW-0560">Oxidoreductase</keyword>
<accession>A0A6P1NFH4</accession>
<evidence type="ECO:0000256" key="1">
    <source>
        <dbReference type="ARBA" id="ARBA00001974"/>
    </source>
</evidence>
<dbReference type="Pfam" id="PF14759">
    <property type="entry name" value="Reductase_C"/>
    <property type="match status" value="1"/>
</dbReference>
<dbReference type="AlphaFoldDB" id="A0A6P1NFH4"/>
<sequence>MSDSVEGQTFHDVAALNSLEEGKIHPLSVAGHAIVLVRRGDEVQALGGRCPHKGAPIDQGALCHTKANGDVLVCPWHKAVFSAATGELVEPIAFAPLPTYPVEVIQGRVLVGIRPKELPQPAPIKKDESVLIIGGGGAAASAIYTLRQGGYAGKITMISREKILPYNRTALSKTVILSDPEKLKLPFLLDESYYQQNNIEVIYDTVVAFDPATHIATLKDGSTKRGDNVILAMGAKPNQLDVPGADLEGVMTLRNLKEAQHMAEVIKPEDVVVLVGGGFICLEVASALRQKGVGVTVILAESVPMESQFGRELGLMLLHLHEENSVAFIRDSKLVKIHGDSKVNAIELDDGTVIPCSHVLSAVGVTPDSDFIEGLPKDNDGSLIVNDEMKLTDKIYAVGDVSAMHRNGRNCRFEHWRHAQIQGRIAAKSIMGAPLDGVPTPWFWTQQFGKKLEYLGWGEPFDRVIIEGDMRKYDFIATFRAKERIVGIVSSGRAAAMAEAAVNYDQFIEDDSDNSSM</sequence>
<protein>
    <submittedName>
        <fullName evidence="10">FAD-dependent oxidoreductase</fullName>
    </submittedName>
</protein>
<organism evidence="10 11">
    <name type="scientific">Aristophania vespae</name>
    <dbReference type="NCBI Taxonomy" id="2697033"/>
    <lineage>
        <taxon>Bacteria</taxon>
        <taxon>Pseudomonadati</taxon>
        <taxon>Pseudomonadota</taxon>
        <taxon>Alphaproteobacteria</taxon>
        <taxon>Acetobacterales</taxon>
        <taxon>Acetobacteraceae</taxon>
        <taxon>Aristophania</taxon>
    </lineage>
</organism>
<dbReference type="InterPro" id="IPR023753">
    <property type="entry name" value="FAD/NAD-binding_dom"/>
</dbReference>
<evidence type="ECO:0000313" key="11">
    <source>
        <dbReference type="Proteomes" id="UP000463975"/>
    </source>
</evidence>
<reference evidence="10 11" key="1">
    <citation type="submission" date="2020-01" db="EMBL/GenBank/DDBJ databases">
        <title>Genome sequencing of strain KACC 21507.</title>
        <authorList>
            <person name="Heo J."/>
            <person name="Kim S.-J."/>
            <person name="Kim J.-S."/>
            <person name="Hong S.-B."/>
            <person name="Kwon S.-W."/>
        </authorList>
    </citation>
    <scope>NUCLEOTIDE SEQUENCE [LARGE SCALE GENOMIC DNA]</scope>
    <source>
        <strain evidence="10 11">KACC 21507</strain>
    </source>
</reference>
<dbReference type="SUPFAM" id="SSF50022">
    <property type="entry name" value="ISP domain"/>
    <property type="match status" value="1"/>
</dbReference>
<keyword evidence="2" id="KW-0285">Flavoprotein</keyword>
<name>A0A6P1NFH4_9PROT</name>
<dbReference type="Gene3D" id="3.30.390.30">
    <property type="match status" value="1"/>
</dbReference>
<dbReference type="GO" id="GO:0005737">
    <property type="term" value="C:cytoplasm"/>
    <property type="evidence" value="ECO:0007669"/>
    <property type="project" value="TreeGrafter"/>
</dbReference>
<dbReference type="InterPro" id="IPR050446">
    <property type="entry name" value="FAD-oxidoreductase/Apoptosis"/>
</dbReference>
<dbReference type="Gene3D" id="3.50.50.60">
    <property type="entry name" value="FAD/NAD(P)-binding domain"/>
    <property type="match status" value="2"/>
</dbReference>
<keyword evidence="3" id="KW-0001">2Fe-2S</keyword>
<dbReference type="RefSeq" id="WP_160618368.1">
    <property type="nucleotide sequence ID" value="NZ_CP047652.1"/>
</dbReference>
<evidence type="ECO:0000256" key="8">
    <source>
        <dbReference type="ARBA" id="ARBA00023014"/>
    </source>
</evidence>
<dbReference type="Pfam" id="PF07992">
    <property type="entry name" value="Pyr_redox_2"/>
    <property type="match status" value="1"/>
</dbReference>
<evidence type="ECO:0000256" key="7">
    <source>
        <dbReference type="ARBA" id="ARBA00023004"/>
    </source>
</evidence>
<evidence type="ECO:0000256" key="5">
    <source>
        <dbReference type="ARBA" id="ARBA00022827"/>
    </source>
</evidence>
<comment type="cofactor">
    <cofactor evidence="1">
        <name>FAD</name>
        <dbReference type="ChEBI" id="CHEBI:57692"/>
    </cofactor>
</comment>
<evidence type="ECO:0000256" key="6">
    <source>
        <dbReference type="ARBA" id="ARBA00023002"/>
    </source>
</evidence>
<dbReference type="EMBL" id="CP047652">
    <property type="protein sequence ID" value="QHI95290.1"/>
    <property type="molecule type" value="Genomic_DNA"/>
</dbReference>
<dbReference type="InterPro" id="IPR028202">
    <property type="entry name" value="Reductase_C"/>
</dbReference>
<keyword evidence="11" id="KW-1185">Reference proteome</keyword>
<dbReference type="PANTHER" id="PTHR43557">
    <property type="entry name" value="APOPTOSIS-INDUCING FACTOR 1"/>
    <property type="match status" value="1"/>
</dbReference>
<dbReference type="Gene3D" id="2.102.10.10">
    <property type="entry name" value="Rieske [2Fe-2S] iron-sulphur domain"/>
    <property type="match status" value="1"/>
</dbReference>
<evidence type="ECO:0000256" key="2">
    <source>
        <dbReference type="ARBA" id="ARBA00022630"/>
    </source>
</evidence>
<feature type="domain" description="Rieske" evidence="9">
    <location>
        <begin position="11"/>
        <end position="111"/>
    </location>
</feature>
<evidence type="ECO:0000256" key="4">
    <source>
        <dbReference type="ARBA" id="ARBA00022723"/>
    </source>
</evidence>
<evidence type="ECO:0000259" key="9">
    <source>
        <dbReference type="PROSITE" id="PS51296"/>
    </source>
</evidence>
<proteinExistence type="predicted"/>
<evidence type="ECO:0000256" key="3">
    <source>
        <dbReference type="ARBA" id="ARBA00022714"/>
    </source>
</evidence>
<dbReference type="GO" id="GO:0016651">
    <property type="term" value="F:oxidoreductase activity, acting on NAD(P)H"/>
    <property type="evidence" value="ECO:0007669"/>
    <property type="project" value="TreeGrafter"/>
</dbReference>
<dbReference type="KEGG" id="bomb:GT348_02480"/>
<dbReference type="GO" id="GO:0051537">
    <property type="term" value="F:2 iron, 2 sulfur cluster binding"/>
    <property type="evidence" value="ECO:0007669"/>
    <property type="project" value="UniProtKB-KW"/>
</dbReference>
<keyword evidence="5" id="KW-0274">FAD</keyword>
<dbReference type="InterPro" id="IPR036922">
    <property type="entry name" value="Rieske_2Fe-2S_sf"/>
</dbReference>
<keyword evidence="7" id="KW-0408">Iron</keyword>
<dbReference type="PANTHER" id="PTHR43557:SF2">
    <property type="entry name" value="RIESKE DOMAIN-CONTAINING PROTEIN-RELATED"/>
    <property type="match status" value="1"/>
</dbReference>
<dbReference type="GO" id="GO:0046872">
    <property type="term" value="F:metal ion binding"/>
    <property type="evidence" value="ECO:0007669"/>
    <property type="project" value="UniProtKB-KW"/>
</dbReference>
<dbReference type="PROSITE" id="PS51296">
    <property type="entry name" value="RIESKE"/>
    <property type="match status" value="1"/>
</dbReference>
<dbReference type="InterPro" id="IPR017941">
    <property type="entry name" value="Rieske_2Fe-2S"/>
</dbReference>
<dbReference type="InterPro" id="IPR016156">
    <property type="entry name" value="FAD/NAD-linked_Rdtase_dimer_sf"/>
</dbReference>
<evidence type="ECO:0000313" key="10">
    <source>
        <dbReference type="EMBL" id="QHI95290.1"/>
    </source>
</evidence>
<dbReference type="InterPro" id="IPR036188">
    <property type="entry name" value="FAD/NAD-bd_sf"/>
</dbReference>
<gene>
    <name evidence="10" type="ORF">GT348_02480</name>
</gene>
<dbReference type="Proteomes" id="UP000463975">
    <property type="component" value="Chromosome"/>
</dbReference>
<keyword evidence="8" id="KW-0411">Iron-sulfur</keyword>
<dbReference type="SUPFAM" id="SSF51905">
    <property type="entry name" value="FAD/NAD(P)-binding domain"/>
    <property type="match status" value="2"/>
</dbReference>
<keyword evidence="4" id="KW-0479">Metal-binding</keyword>
<dbReference type="SUPFAM" id="SSF55424">
    <property type="entry name" value="FAD/NAD-linked reductases, dimerisation (C-terminal) domain"/>
    <property type="match status" value="1"/>
</dbReference>